<keyword evidence="7" id="KW-0804">Transcription</keyword>
<dbReference type="SMART" id="SM00382">
    <property type="entry name" value="AAA"/>
    <property type="match status" value="1"/>
</dbReference>
<dbReference type="FunFam" id="3.40.50.300:FF:000006">
    <property type="entry name" value="DNA-binding transcriptional regulator NtrC"/>
    <property type="match status" value="1"/>
</dbReference>
<reference evidence="9 10" key="1">
    <citation type="submission" date="2020-08" db="EMBL/GenBank/DDBJ databases">
        <title>Genomic Encyclopedia of Type Strains, Phase IV (KMG-IV): sequencing the most valuable type-strain genomes for metagenomic binning, comparative biology and taxonomic classification.</title>
        <authorList>
            <person name="Goeker M."/>
        </authorList>
    </citation>
    <scope>NUCLEOTIDE SEQUENCE [LARGE SCALE GENOMIC DNA]</scope>
    <source>
        <strain evidence="9 10">DSM 29007</strain>
    </source>
</reference>
<dbReference type="GO" id="GO:0005524">
    <property type="term" value="F:ATP binding"/>
    <property type="evidence" value="ECO:0007669"/>
    <property type="project" value="UniProtKB-KW"/>
</dbReference>
<dbReference type="SUPFAM" id="SSF46689">
    <property type="entry name" value="Homeodomain-like"/>
    <property type="match status" value="1"/>
</dbReference>
<dbReference type="InterPro" id="IPR002078">
    <property type="entry name" value="Sigma_54_int"/>
</dbReference>
<dbReference type="PANTHER" id="PTHR32071">
    <property type="entry name" value="TRANSCRIPTIONAL REGULATORY PROTEIN"/>
    <property type="match status" value="1"/>
</dbReference>
<dbReference type="InterPro" id="IPR025944">
    <property type="entry name" value="Sigma_54_int_dom_CS"/>
</dbReference>
<dbReference type="GO" id="GO:0003677">
    <property type="term" value="F:DNA binding"/>
    <property type="evidence" value="ECO:0007669"/>
    <property type="project" value="UniProtKB-KW"/>
</dbReference>
<dbReference type="InterPro" id="IPR009057">
    <property type="entry name" value="Homeodomain-like_sf"/>
</dbReference>
<dbReference type="PROSITE" id="PS00675">
    <property type="entry name" value="SIGMA54_INTERACT_1"/>
    <property type="match status" value="1"/>
</dbReference>
<dbReference type="InterPro" id="IPR058031">
    <property type="entry name" value="AAA_lid_NorR"/>
</dbReference>
<dbReference type="SUPFAM" id="SSF52540">
    <property type="entry name" value="P-loop containing nucleoside triphosphate hydrolases"/>
    <property type="match status" value="1"/>
</dbReference>
<organism evidence="9 10">
    <name type="scientific">Longimicrobium terrae</name>
    <dbReference type="NCBI Taxonomy" id="1639882"/>
    <lineage>
        <taxon>Bacteria</taxon>
        <taxon>Pseudomonadati</taxon>
        <taxon>Gemmatimonadota</taxon>
        <taxon>Longimicrobiia</taxon>
        <taxon>Longimicrobiales</taxon>
        <taxon>Longimicrobiaceae</taxon>
        <taxon>Longimicrobium</taxon>
    </lineage>
</organism>
<keyword evidence="6" id="KW-0010">Activator</keyword>
<evidence type="ECO:0000256" key="5">
    <source>
        <dbReference type="ARBA" id="ARBA00023125"/>
    </source>
</evidence>
<comment type="caution">
    <text evidence="9">The sequence shown here is derived from an EMBL/GenBank/DDBJ whole genome shotgun (WGS) entry which is preliminary data.</text>
</comment>
<evidence type="ECO:0000313" key="10">
    <source>
        <dbReference type="Proteomes" id="UP000582837"/>
    </source>
</evidence>
<dbReference type="Gene3D" id="1.10.8.60">
    <property type="match status" value="1"/>
</dbReference>
<dbReference type="SUPFAM" id="SSF52172">
    <property type="entry name" value="CheY-like"/>
    <property type="match status" value="1"/>
</dbReference>
<dbReference type="PROSITE" id="PS00688">
    <property type="entry name" value="SIGMA54_INTERACT_3"/>
    <property type="match status" value="1"/>
</dbReference>
<evidence type="ECO:0000256" key="1">
    <source>
        <dbReference type="ARBA" id="ARBA00022741"/>
    </source>
</evidence>
<dbReference type="Gene3D" id="1.10.10.60">
    <property type="entry name" value="Homeodomain-like"/>
    <property type="match status" value="1"/>
</dbReference>
<dbReference type="Gene3D" id="3.40.50.300">
    <property type="entry name" value="P-loop containing nucleotide triphosphate hydrolases"/>
    <property type="match status" value="1"/>
</dbReference>
<dbReference type="InterPro" id="IPR011006">
    <property type="entry name" value="CheY-like_superfamily"/>
</dbReference>
<dbReference type="InterPro" id="IPR025662">
    <property type="entry name" value="Sigma_54_int_dom_ATP-bd_1"/>
</dbReference>
<dbReference type="CDD" id="cd00009">
    <property type="entry name" value="AAA"/>
    <property type="match status" value="1"/>
</dbReference>
<evidence type="ECO:0000256" key="4">
    <source>
        <dbReference type="ARBA" id="ARBA00023015"/>
    </source>
</evidence>
<keyword evidence="5 9" id="KW-0238">DNA-binding</keyword>
<evidence type="ECO:0000313" key="9">
    <source>
        <dbReference type="EMBL" id="MBB6069674.1"/>
    </source>
</evidence>
<name>A0A841GVU2_9BACT</name>
<dbReference type="Pfam" id="PF25601">
    <property type="entry name" value="AAA_lid_14"/>
    <property type="match status" value="1"/>
</dbReference>
<sequence>MSHFANRGWMAERTVLLIGDDAEVRDGVRAACERAGVAFRAAATLADGLRVLSDSHHHATVLLASAVDEDGAMIRRIASAPAAGTLVLVARAPSLRLAIDAPRLGAAELLTIPLDVDRLAALFSPAPPAGDIVPIPRLHAGSGDELVGSSPALVAVFKTVGRVAGSDATVLVTGESGTGKELVARALHAASGRSAGPFIAVNCAAIPEDLLESELFGHERGAFTGAIARKVGRFERANGGTLFLDEIGDMSLVLQAKILRALQEREIERLGGEARIRLDVRVVAATHRNLPSLIASGDFREDLFYRLAVVALHLPALRERTGDVRALALHYAARFAAEHARELRGITDGAMRGLETHAWPGNVRELRNVLERAVLLSPGDVLQVDHLQLSPAAARDDGVVDGAEALHGYSPHMTMAQVEALHIGRVLRQVDRHFGRAAEILDMHRNTVSRKAIEYGVLPG</sequence>
<evidence type="ECO:0000256" key="6">
    <source>
        <dbReference type="ARBA" id="ARBA00023159"/>
    </source>
</evidence>
<accession>A0A841GVU2</accession>
<keyword evidence="4" id="KW-0805">Transcription regulation</keyword>
<dbReference type="Proteomes" id="UP000582837">
    <property type="component" value="Unassembled WGS sequence"/>
</dbReference>
<evidence type="ECO:0000256" key="3">
    <source>
        <dbReference type="ARBA" id="ARBA00023012"/>
    </source>
</evidence>
<keyword evidence="3" id="KW-0902">Two-component regulatory system</keyword>
<dbReference type="EMBL" id="JACHIA010000003">
    <property type="protein sequence ID" value="MBB6069674.1"/>
    <property type="molecule type" value="Genomic_DNA"/>
</dbReference>
<dbReference type="GO" id="GO:0006355">
    <property type="term" value="P:regulation of DNA-templated transcription"/>
    <property type="evidence" value="ECO:0007669"/>
    <property type="project" value="InterPro"/>
</dbReference>
<feature type="domain" description="Sigma-54 factor interaction" evidence="8">
    <location>
        <begin position="146"/>
        <end position="375"/>
    </location>
</feature>
<keyword evidence="2" id="KW-0067">ATP-binding</keyword>
<dbReference type="Pfam" id="PF00158">
    <property type="entry name" value="Sigma54_activat"/>
    <property type="match status" value="1"/>
</dbReference>
<protein>
    <submittedName>
        <fullName evidence="9">DNA-binding NtrC family response regulator</fullName>
    </submittedName>
</protein>
<evidence type="ECO:0000259" key="8">
    <source>
        <dbReference type="PROSITE" id="PS50045"/>
    </source>
</evidence>
<evidence type="ECO:0000256" key="7">
    <source>
        <dbReference type="ARBA" id="ARBA00023163"/>
    </source>
</evidence>
<dbReference type="GO" id="GO:0000160">
    <property type="term" value="P:phosphorelay signal transduction system"/>
    <property type="evidence" value="ECO:0007669"/>
    <property type="project" value="UniProtKB-KW"/>
</dbReference>
<dbReference type="PANTHER" id="PTHR32071:SF95">
    <property type="entry name" value="DNA-BINDING TRANSCRIPTIONAL REGULATOR NTRC"/>
    <property type="match status" value="1"/>
</dbReference>
<dbReference type="Gene3D" id="3.40.50.2300">
    <property type="match status" value="1"/>
</dbReference>
<dbReference type="PROSITE" id="PS50045">
    <property type="entry name" value="SIGMA54_INTERACT_4"/>
    <property type="match status" value="1"/>
</dbReference>
<dbReference type="AlphaFoldDB" id="A0A841GVU2"/>
<dbReference type="InterPro" id="IPR027417">
    <property type="entry name" value="P-loop_NTPase"/>
</dbReference>
<keyword evidence="10" id="KW-1185">Reference proteome</keyword>
<dbReference type="RefSeq" id="WP_170036256.1">
    <property type="nucleotide sequence ID" value="NZ_JACHIA010000003.1"/>
</dbReference>
<evidence type="ECO:0000256" key="2">
    <source>
        <dbReference type="ARBA" id="ARBA00022840"/>
    </source>
</evidence>
<dbReference type="InterPro" id="IPR025943">
    <property type="entry name" value="Sigma_54_int_dom_ATP-bd_2"/>
</dbReference>
<dbReference type="InterPro" id="IPR003593">
    <property type="entry name" value="AAA+_ATPase"/>
</dbReference>
<proteinExistence type="predicted"/>
<gene>
    <name evidence="9" type="ORF">HNQ61_001291</name>
</gene>
<dbReference type="PROSITE" id="PS00676">
    <property type="entry name" value="SIGMA54_INTERACT_2"/>
    <property type="match status" value="1"/>
</dbReference>
<keyword evidence="1" id="KW-0547">Nucleotide-binding</keyword>